<name>A0A1M7TBV1_FERGO</name>
<accession>A0A1M7TBV1</accession>
<dbReference type="PANTHER" id="PTHR37460:SF1">
    <property type="entry name" value="ENDONUCLEASE III"/>
    <property type="match status" value="1"/>
</dbReference>
<dbReference type="Pfam" id="PF01986">
    <property type="entry name" value="DUF123"/>
    <property type="match status" value="1"/>
</dbReference>
<dbReference type="CDD" id="cd10441">
    <property type="entry name" value="GIY-YIG_COG1833"/>
    <property type="match status" value="1"/>
</dbReference>
<dbReference type="Proteomes" id="UP000184207">
    <property type="component" value="Unassembled WGS sequence"/>
</dbReference>
<evidence type="ECO:0000259" key="1">
    <source>
        <dbReference type="SMART" id="SM00465"/>
    </source>
</evidence>
<sequence length="115" mass="13313">MPGLYAYVGSAMNNIEKRILRHLRKNKRKHWHIDYLTEFGEVICAVMFPSENRIEETISKMLSKRFEPIPGFGASDLDVDTNLFLVDDIEDFFEPVDFLPIMAKGVKNSAHRDPQ</sequence>
<dbReference type="EMBL" id="FRDJ01000013">
    <property type="protein sequence ID" value="SHN68138.1"/>
    <property type="molecule type" value="Genomic_DNA"/>
</dbReference>
<keyword evidence="3" id="KW-1185">Reference proteome</keyword>
<dbReference type="InterPro" id="IPR000305">
    <property type="entry name" value="GIY-YIG_endonuc"/>
</dbReference>
<protein>
    <recommendedName>
        <fullName evidence="1">GIY-YIG domain-containing protein</fullName>
    </recommendedName>
</protein>
<feature type="domain" description="GIY-YIG" evidence="1">
    <location>
        <begin position="1"/>
        <end position="87"/>
    </location>
</feature>
<gene>
    <name evidence="2" type="ORF">SAMN02745226_01801</name>
</gene>
<evidence type="ECO:0000313" key="3">
    <source>
        <dbReference type="Proteomes" id="UP000184207"/>
    </source>
</evidence>
<dbReference type="InterPro" id="IPR002837">
    <property type="entry name" value="DUF123"/>
</dbReference>
<dbReference type="SMART" id="SM00465">
    <property type="entry name" value="GIYc"/>
    <property type="match status" value="1"/>
</dbReference>
<dbReference type="PANTHER" id="PTHR37460">
    <property type="entry name" value="ENDONUCLEASE III"/>
    <property type="match status" value="1"/>
</dbReference>
<dbReference type="STRING" id="1121883.SAMN02745226_01801"/>
<organism evidence="2 3">
    <name type="scientific">Fervidobacterium gondwanense DSM 13020</name>
    <dbReference type="NCBI Taxonomy" id="1121883"/>
    <lineage>
        <taxon>Bacteria</taxon>
        <taxon>Thermotogati</taxon>
        <taxon>Thermotogota</taxon>
        <taxon>Thermotogae</taxon>
        <taxon>Thermotogales</taxon>
        <taxon>Fervidobacteriaceae</taxon>
        <taxon>Fervidobacterium</taxon>
    </lineage>
</organism>
<proteinExistence type="predicted"/>
<dbReference type="AlphaFoldDB" id="A0A1M7TBV1"/>
<evidence type="ECO:0000313" key="2">
    <source>
        <dbReference type="EMBL" id="SHN68138.1"/>
    </source>
</evidence>
<reference evidence="3" key="1">
    <citation type="submission" date="2016-12" db="EMBL/GenBank/DDBJ databases">
        <authorList>
            <person name="Varghese N."/>
            <person name="Submissions S."/>
        </authorList>
    </citation>
    <scope>NUCLEOTIDE SEQUENCE [LARGE SCALE GENOMIC DNA]</scope>
    <source>
        <strain evidence="3">DSM 13020</strain>
    </source>
</reference>